<evidence type="ECO:0000313" key="1">
    <source>
        <dbReference type="EMBL" id="GGJ07545.1"/>
    </source>
</evidence>
<reference evidence="1" key="2">
    <citation type="submission" date="2020-09" db="EMBL/GenBank/DDBJ databases">
        <authorList>
            <person name="Sun Q."/>
            <person name="Zhou Y."/>
        </authorList>
    </citation>
    <scope>NUCLEOTIDE SEQUENCE</scope>
    <source>
        <strain evidence="1">CGMCC 1.3617</strain>
    </source>
</reference>
<name>A0A917NLW9_9PROT</name>
<proteinExistence type="predicted"/>
<comment type="caution">
    <text evidence="1">The sequence shown here is derived from an EMBL/GenBank/DDBJ whole genome shotgun (WGS) entry which is preliminary data.</text>
</comment>
<sequence>MRRLTGINHPWTDRRVQVERMSRTIKDAAVKRRHDDCHYELRRQLDGFVAIYNIGRRLKRLRCLTPYGFIGETCANEPCRFNLDPHH</sequence>
<gene>
    <name evidence="1" type="ORF">GCM10011320_13100</name>
</gene>
<dbReference type="AlphaFoldDB" id="A0A917NLW9"/>
<reference evidence="1" key="1">
    <citation type="journal article" date="2014" name="Int. J. Syst. Evol. Microbiol.">
        <title>Complete genome sequence of Corynebacterium casei LMG S-19264T (=DSM 44701T), isolated from a smear-ripened cheese.</title>
        <authorList>
            <consortium name="US DOE Joint Genome Institute (JGI-PGF)"/>
            <person name="Walter F."/>
            <person name="Albersmeier A."/>
            <person name="Kalinowski J."/>
            <person name="Ruckert C."/>
        </authorList>
    </citation>
    <scope>NUCLEOTIDE SEQUENCE</scope>
    <source>
        <strain evidence="1">CGMCC 1.3617</strain>
    </source>
</reference>
<dbReference type="Proteomes" id="UP000661507">
    <property type="component" value="Unassembled WGS sequence"/>
</dbReference>
<organism evidence="1 2">
    <name type="scientific">Neoroseomonas lacus</name>
    <dbReference type="NCBI Taxonomy" id="287609"/>
    <lineage>
        <taxon>Bacteria</taxon>
        <taxon>Pseudomonadati</taxon>
        <taxon>Pseudomonadota</taxon>
        <taxon>Alphaproteobacteria</taxon>
        <taxon>Acetobacterales</taxon>
        <taxon>Acetobacteraceae</taxon>
        <taxon>Neoroseomonas</taxon>
    </lineage>
</organism>
<dbReference type="EMBL" id="BMKW01000003">
    <property type="protein sequence ID" value="GGJ07545.1"/>
    <property type="molecule type" value="Genomic_DNA"/>
</dbReference>
<dbReference type="SUPFAM" id="SSF53098">
    <property type="entry name" value="Ribonuclease H-like"/>
    <property type="match status" value="1"/>
</dbReference>
<dbReference type="InterPro" id="IPR012337">
    <property type="entry name" value="RNaseH-like_sf"/>
</dbReference>
<keyword evidence="2" id="KW-1185">Reference proteome</keyword>
<evidence type="ECO:0000313" key="2">
    <source>
        <dbReference type="Proteomes" id="UP000661507"/>
    </source>
</evidence>
<accession>A0A917NLW9</accession>
<protein>
    <submittedName>
        <fullName evidence="1">Integrase</fullName>
    </submittedName>
</protein>